<keyword evidence="1" id="KW-1133">Transmembrane helix</keyword>
<evidence type="ECO:0000313" key="3">
    <source>
        <dbReference type="Proteomes" id="UP000503540"/>
    </source>
</evidence>
<accession>A0A6G9YK06</accession>
<evidence type="ECO:0000256" key="1">
    <source>
        <dbReference type="SAM" id="Phobius"/>
    </source>
</evidence>
<dbReference type="Proteomes" id="UP000503540">
    <property type="component" value="Chromosome"/>
</dbReference>
<keyword evidence="1" id="KW-0812">Transmembrane</keyword>
<sequence length="152" mass="16359">MSLTQPWATVIAGLLAVAAATIAYCGLLKNIGAQRKAEQRARSIEQLNETVAAIETLSAAITVLRAAESDRVKERANDKVLDAVERVHIVTAKLHLLDLTDAAEATGQYVTAITDQVLKHGSGSEVTPETVNESRINALTRLASTRRSIEDR</sequence>
<dbReference type="KEGG" id="nah:F5544_28950"/>
<reference evidence="2 3" key="1">
    <citation type="journal article" date="2019" name="ACS Chem. Biol.">
        <title>Identification and Mobilization of a Cryptic Antibiotic Biosynthesis Gene Locus from a Human-Pathogenic Nocardia Isolate.</title>
        <authorList>
            <person name="Herisse M."/>
            <person name="Ishida K."/>
            <person name="Porter J.L."/>
            <person name="Howden B."/>
            <person name="Hertweck C."/>
            <person name="Stinear T.P."/>
            <person name="Pidot S.J."/>
        </authorList>
    </citation>
    <scope>NUCLEOTIDE SEQUENCE [LARGE SCALE GENOMIC DNA]</scope>
    <source>
        <strain evidence="2 3">AUSMDU00012717</strain>
    </source>
</reference>
<keyword evidence="3" id="KW-1185">Reference proteome</keyword>
<dbReference type="RefSeq" id="WP_167476148.1">
    <property type="nucleotide sequence ID" value="NZ_CP046172.1"/>
</dbReference>
<gene>
    <name evidence="2" type="ORF">F5544_28950</name>
</gene>
<organism evidence="2 3">
    <name type="scientific">Nocardia arthritidis</name>
    <dbReference type="NCBI Taxonomy" id="228602"/>
    <lineage>
        <taxon>Bacteria</taxon>
        <taxon>Bacillati</taxon>
        <taxon>Actinomycetota</taxon>
        <taxon>Actinomycetes</taxon>
        <taxon>Mycobacteriales</taxon>
        <taxon>Nocardiaceae</taxon>
        <taxon>Nocardia</taxon>
    </lineage>
</organism>
<evidence type="ECO:0000313" key="2">
    <source>
        <dbReference type="EMBL" id="QIS13635.1"/>
    </source>
</evidence>
<dbReference type="EMBL" id="CP046172">
    <property type="protein sequence ID" value="QIS13635.1"/>
    <property type="molecule type" value="Genomic_DNA"/>
</dbReference>
<keyword evidence="1" id="KW-0472">Membrane</keyword>
<feature type="transmembrane region" description="Helical" evidence="1">
    <location>
        <begin position="6"/>
        <end position="27"/>
    </location>
</feature>
<name>A0A6G9YK06_9NOCA</name>
<protein>
    <submittedName>
        <fullName evidence="2">Uncharacterized protein</fullName>
    </submittedName>
</protein>
<dbReference type="AlphaFoldDB" id="A0A6G9YK06"/>
<proteinExistence type="predicted"/>